<dbReference type="AlphaFoldDB" id="A0A1I4HXC7"/>
<accession>A0A1I4HXC7</accession>
<feature type="transmembrane region" description="Helical" evidence="1">
    <location>
        <begin position="176"/>
        <end position="195"/>
    </location>
</feature>
<reference evidence="2 3" key="1">
    <citation type="submission" date="2016-10" db="EMBL/GenBank/DDBJ databases">
        <authorList>
            <person name="de Groot N.N."/>
        </authorList>
    </citation>
    <scope>NUCLEOTIDE SEQUENCE [LARGE SCALE GENOMIC DNA]</scope>
    <source>
        <strain evidence="2 3">CGMCC 1.6134</strain>
    </source>
</reference>
<evidence type="ECO:0000313" key="3">
    <source>
        <dbReference type="Proteomes" id="UP000199668"/>
    </source>
</evidence>
<evidence type="ECO:0000313" key="2">
    <source>
        <dbReference type="EMBL" id="SFL46714.1"/>
    </source>
</evidence>
<gene>
    <name evidence="2" type="ORF">SAMN04488054_10167</name>
</gene>
<feature type="transmembrane region" description="Helical" evidence="1">
    <location>
        <begin position="147"/>
        <end position="170"/>
    </location>
</feature>
<dbReference type="InterPro" id="IPR006938">
    <property type="entry name" value="DUF624"/>
</dbReference>
<keyword evidence="1" id="KW-1133">Transmembrane helix</keyword>
<dbReference type="EMBL" id="FOTY01000001">
    <property type="protein sequence ID" value="SFL46714.1"/>
    <property type="molecule type" value="Genomic_DNA"/>
</dbReference>
<keyword evidence="1" id="KW-0812">Transmembrane</keyword>
<name>A0A1I4HXC7_9BACI</name>
<dbReference type="Proteomes" id="UP000199668">
    <property type="component" value="Unassembled WGS sequence"/>
</dbReference>
<evidence type="ECO:0000256" key="1">
    <source>
        <dbReference type="SAM" id="Phobius"/>
    </source>
</evidence>
<feature type="transmembrane region" description="Helical" evidence="1">
    <location>
        <begin position="20"/>
        <end position="43"/>
    </location>
</feature>
<sequence>MNRKKAGSVFHTTLNWITRLAYVNVLWVLFSLAGLLIAGLFPATAGMFAVVRKWLTQDEEIAVLPTFWQSVRSEFLRSNAIGYIALVPAYVFYVDFQFFSSMDGILSFVLITVSGSLFLLYVITVLFLFPALVHYRMCMMEYFKQAFFIGAGSPLGVIFSAAACVITALLTAWFSGLLFFFAGSVPAYVIMWSTLRTIRIMEDKHMAGGEETET</sequence>
<dbReference type="Pfam" id="PF04854">
    <property type="entry name" value="DUF624"/>
    <property type="match status" value="1"/>
</dbReference>
<protein>
    <submittedName>
        <fullName evidence="2">Uncharacterized membrane protein YesL</fullName>
    </submittedName>
</protein>
<keyword evidence="3" id="KW-1185">Reference proteome</keyword>
<dbReference type="RefSeq" id="WP_177195366.1">
    <property type="nucleotide sequence ID" value="NZ_FOTY01000001.1"/>
</dbReference>
<feature type="transmembrane region" description="Helical" evidence="1">
    <location>
        <begin position="105"/>
        <end position="135"/>
    </location>
</feature>
<dbReference type="STRING" id="266892.SAMN04488054_10167"/>
<proteinExistence type="predicted"/>
<organism evidence="2 3">
    <name type="scientific">Salibacterium qingdaonense</name>
    <dbReference type="NCBI Taxonomy" id="266892"/>
    <lineage>
        <taxon>Bacteria</taxon>
        <taxon>Bacillati</taxon>
        <taxon>Bacillota</taxon>
        <taxon>Bacilli</taxon>
        <taxon>Bacillales</taxon>
        <taxon>Bacillaceae</taxon>
    </lineage>
</organism>
<keyword evidence="1" id="KW-0472">Membrane</keyword>